<dbReference type="EMBL" id="LAFY01000416">
    <property type="protein sequence ID" value="KJX98243.1"/>
    <property type="molecule type" value="Genomic_DNA"/>
</dbReference>
<sequence>MQQTQSTPTRDGQTPTNLIPAQHQRSGDEDMGTITTNPSKVHRRGRQTSKVASRALPPAMGLMGPTPPRQAKTIQLQLPSNNATTTEERTDQVPGIKRSCLGSSLLLESRSPAATSSATDLIIKGAAESRERLATGFDEPAVDQPPSTPTNIPSAEPLATRSGSPISDLVIPPAASQASASYRPSPTPKDLLEQVCTWQVNGKVYKFCENRPKNPECWTVYHICPDWWNNVLDENGIVPPCSFGEQDGTTHKCKNGDDLIHERATCRHWLKNDCAYRFNGCPYGHNLHAYRDKIKNITPPKEVMNEYRKSHAAKKKKFA</sequence>
<dbReference type="OrthoDB" id="10552256at2759"/>
<feature type="compositionally biased region" description="Polar residues" evidence="2">
    <location>
        <begin position="1"/>
        <end position="19"/>
    </location>
</feature>
<dbReference type="PROSITE" id="PS50103">
    <property type="entry name" value="ZF_C3H1"/>
    <property type="match status" value="1"/>
</dbReference>
<dbReference type="InterPro" id="IPR000571">
    <property type="entry name" value="Znf_CCCH"/>
</dbReference>
<keyword evidence="1" id="KW-0863">Zinc-finger</keyword>
<keyword evidence="1" id="KW-0479">Metal-binding</keyword>
<name>A0A0F4GLX1_9PEZI</name>
<feature type="region of interest" description="Disordered" evidence="2">
    <location>
        <begin position="1"/>
        <end position="93"/>
    </location>
</feature>
<comment type="caution">
    <text evidence="4">The sequence shown here is derived from an EMBL/GenBank/DDBJ whole genome shotgun (WGS) entry which is preliminary data.</text>
</comment>
<keyword evidence="5" id="KW-1185">Reference proteome</keyword>
<dbReference type="AlphaFoldDB" id="A0A0F4GLX1"/>
<feature type="compositionally biased region" description="Polar residues" evidence="2">
    <location>
        <begin position="72"/>
        <end position="85"/>
    </location>
</feature>
<evidence type="ECO:0000313" key="5">
    <source>
        <dbReference type="Proteomes" id="UP000033647"/>
    </source>
</evidence>
<proteinExistence type="predicted"/>
<accession>A0A0F4GLX1</accession>
<protein>
    <recommendedName>
        <fullName evidence="3">C3H1-type domain-containing protein</fullName>
    </recommendedName>
</protein>
<evidence type="ECO:0000256" key="1">
    <source>
        <dbReference type="PROSITE-ProRule" id="PRU00723"/>
    </source>
</evidence>
<dbReference type="GO" id="GO:0008270">
    <property type="term" value="F:zinc ion binding"/>
    <property type="evidence" value="ECO:0007669"/>
    <property type="project" value="UniProtKB-KW"/>
</dbReference>
<evidence type="ECO:0000313" key="4">
    <source>
        <dbReference type="EMBL" id="KJX98243.1"/>
    </source>
</evidence>
<organism evidence="4 5">
    <name type="scientific">Zymoseptoria brevis</name>
    <dbReference type="NCBI Taxonomy" id="1047168"/>
    <lineage>
        <taxon>Eukaryota</taxon>
        <taxon>Fungi</taxon>
        <taxon>Dikarya</taxon>
        <taxon>Ascomycota</taxon>
        <taxon>Pezizomycotina</taxon>
        <taxon>Dothideomycetes</taxon>
        <taxon>Dothideomycetidae</taxon>
        <taxon>Mycosphaerellales</taxon>
        <taxon>Mycosphaerellaceae</taxon>
        <taxon>Zymoseptoria</taxon>
    </lineage>
</organism>
<keyword evidence="1" id="KW-0862">Zinc</keyword>
<feature type="zinc finger region" description="C3H1-type" evidence="1">
    <location>
        <begin position="265"/>
        <end position="288"/>
    </location>
</feature>
<evidence type="ECO:0000259" key="3">
    <source>
        <dbReference type="PROSITE" id="PS50103"/>
    </source>
</evidence>
<reference evidence="4 5" key="1">
    <citation type="submission" date="2015-03" db="EMBL/GenBank/DDBJ databases">
        <title>RNA-seq based gene annotation and comparative genomics of four Zymoseptoria species reveal species-specific pathogenicity related genes and transposable element activity.</title>
        <authorList>
            <person name="Grandaubert J."/>
            <person name="Bhattacharyya A."/>
            <person name="Stukenbrock E.H."/>
        </authorList>
    </citation>
    <scope>NUCLEOTIDE SEQUENCE [LARGE SCALE GENOMIC DNA]</scope>
    <source>
        <strain evidence="4 5">Zb18110</strain>
    </source>
</reference>
<feature type="domain" description="C3H1-type" evidence="3">
    <location>
        <begin position="265"/>
        <end position="288"/>
    </location>
</feature>
<feature type="region of interest" description="Disordered" evidence="2">
    <location>
        <begin position="136"/>
        <end position="170"/>
    </location>
</feature>
<evidence type="ECO:0000256" key="2">
    <source>
        <dbReference type="SAM" id="MobiDB-lite"/>
    </source>
</evidence>
<gene>
    <name evidence="4" type="ORF">TI39_contig424g00011</name>
</gene>
<dbReference type="Proteomes" id="UP000033647">
    <property type="component" value="Unassembled WGS sequence"/>
</dbReference>